<feature type="region of interest" description="Disordered" evidence="1">
    <location>
        <begin position="33"/>
        <end position="66"/>
    </location>
</feature>
<evidence type="ECO:0000256" key="1">
    <source>
        <dbReference type="SAM" id="MobiDB-lite"/>
    </source>
</evidence>
<organism evidence="3 4">
    <name type="scientific">Frankia canadensis</name>
    <dbReference type="NCBI Taxonomy" id="1836972"/>
    <lineage>
        <taxon>Bacteria</taxon>
        <taxon>Bacillati</taxon>
        <taxon>Actinomycetota</taxon>
        <taxon>Actinomycetes</taxon>
        <taxon>Frankiales</taxon>
        <taxon>Frankiaceae</taxon>
        <taxon>Frankia</taxon>
    </lineage>
</organism>
<keyword evidence="2" id="KW-0732">Signal</keyword>
<evidence type="ECO:0000313" key="4">
    <source>
        <dbReference type="Proteomes" id="UP000234331"/>
    </source>
</evidence>
<evidence type="ECO:0000313" key="3">
    <source>
        <dbReference type="EMBL" id="SNQ51169.1"/>
    </source>
</evidence>
<evidence type="ECO:0000256" key="2">
    <source>
        <dbReference type="SAM" id="SignalP"/>
    </source>
</evidence>
<reference evidence="3 4" key="1">
    <citation type="submission" date="2017-06" db="EMBL/GenBank/DDBJ databases">
        <authorList>
            <person name="Kim H.J."/>
            <person name="Triplett B.A."/>
        </authorList>
    </citation>
    <scope>NUCLEOTIDE SEQUENCE [LARGE SCALE GENOMIC DNA]</scope>
    <source>
        <strain evidence="3">FRACA_ARgP5</strain>
    </source>
</reference>
<keyword evidence="4" id="KW-1185">Reference proteome</keyword>
<gene>
    <name evidence="3" type="ORF">FRACA_620018</name>
</gene>
<dbReference type="AlphaFoldDB" id="A0A2I2KZT8"/>
<evidence type="ECO:0008006" key="5">
    <source>
        <dbReference type="Google" id="ProtNLM"/>
    </source>
</evidence>
<sequence length="149" mass="15456">MSAAPTASGLRSARPLFSGMLIAAVTSSDAAPAMAPSRSSWLPGRPQCPSAQIPTPTQPRAEPNSGSISRLCGATTLICCIERIADGAGARRNAGITRIENPNSTPPVIPDNAAVGSVTKRWNMSIVAPLLDPQLCNAVTLRRNGTVLR</sequence>
<proteinExistence type="predicted"/>
<name>A0A2I2KZT8_9ACTN</name>
<accession>A0A2I2KZT8</accession>
<dbReference type="EMBL" id="FZMO01000528">
    <property type="protein sequence ID" value="SNQ51169.1"/>
    <property type="molecule type" value="Genomic_DNA"/>
</dbReference>
<feature type="signal peptide" evidence="2">
    <location>
        <begin position="1"/>
        <end position="30"/>
    </location>
</feature>
<feature type="chain" id="PRO_5014147642" description="Secreted protein" evidence="2">
    <location>
        <begin position="31"/>
        <end position="149"/>
    </location>
</feature>
<dbReference type="Proteomes" id="UP000234331">
    <property type="component" value="Unassembled WGS sequence"/>
</dbReference>
<protein>
    <recommendedName>
        <fullName evidence="5">Secreted protein</fullName>
    </recommendedName>
</protein>